<feature type="compositionally biased region" description="Polar residues" evidence="5">
    <location>
        <begin position="24"/>
        <end position="39"/>
    </location>
</feature>
<evidence type="ECO:0000256" key="4">
    <source>
        <dbReference type="ARBA" id="ARBA00023242"/>
    </source>
</evidence>
<name>A0A2C5YFH4_9HYPO</name>
<evidence type="ECO:0000256" key="2">
    <source>
        <dbReference type="ARBA" id="ARBA00014654"/>
    </source>
</evidence>
<dbReference type="Proteomes" id="UP000226192">
    <property type="component" value="Unassembled WGS sequence"/>
</dbReference>
<dbReference type="AlphaFoldDB" id="A0A2C5YFH4"/>
<feature type="compositionally biased region" description="Basic and acidic residues" evidence="5">
    <location>
        <begin position="10"/>
        <end position="20"/>
    </location>
</feature>
<comment type="subcellular location">
    <subcellularLocation>
        <location evidence="1">Nucleus</location>
    </subcellularLocation>
</comment>
<dbReference type="OrthoDB" id="41445at2759"/>
<dbReference type="InterPro" id="IPR002740">
    <property type="entry name" value="EVE_domain"/>
</dbReference>
<feature type="domain" description="EVE" evidence="6">
    <location>
        <begin position="99"/>
        <end position="257"/>
    </location>
</feature>
<evidence type="ECO:0000313" key="7">
    <source>
        <dbReference type="EMBL" id="PHH66230.1"/>
    </source>
</evidence>
<dbReference type="InterPro" id="IPR052181">
    <property type="entry name" value="5hmC_binding"/>
</dbReference>
<dbReference type="Gene3D" id="3.10.590.10">
    <property type="entry name" value="ph1033 like domains"/>
    <property type="match status" value="1"/>
</dbReference>
<dbReference type="PANTHER" id="PTHR14087:SF7">
    <property type="entry name" value="THYMOCYTE NUCLEAR PROTEIN 1"/>
    <property type="match status" value="1"/>
</dbReference>
<dbReference type="SUPFAM" id="SSF88697">
    <property type="entry name" value="PUA domain-like"/>
    <property type="match status" value="1"/>
</dbReference>
<dbReference type="Pfam" id="PF01878">
    <property type="entry name" value="EVE"/>
    <property type="match status" value="1"/>
</dbReference>
<dbReference type="InterPro" id="IPR015947">
    <property type="entry name" value="PUA-like_sf"/>
</dbReference>
<keyword evidence="8" id="KW-1185">Reference proteome</keyword>
<protein>
    <recommendedName>
        <fullName evidence="2">Thymocyte nuclear protein 1</fullName>
    </recommendedName>
</protein>
<evidence type="ECO:0000256" key="1">
    <source>
        <dbReference type="ARBA" id="ARBA00004123"/>
    </source>
</evidence>
<dbReference type="InterPro" id="IPR047197">
    <property type="entry name" value="THYN1-like_EVE"/>
</dbReference>
<dbReference type="FunFam" id="3.10.590.10:FF:000003">
    <property type="entry name" value="Thymocyte nuclear protein 1"/>
    <property type="match status" value="1"/>
</dbReference>
<feature type="region of interest" description="Disordered" evidence="5">
    <location>
        <begin position="1"/>
        <end position="88"/>
    </location>
</feature>
<dbReference type="STRING" id="1399860.A0A2C5YFH4"/>
<dbReference type="EMBL" id="NJET01000009">
    <property type="protein sequence ID" value="PHH66230.1"/>
    <property type="molecule type" value="Genomic_DNA"/>
</dbReference>
<evidence type="ECO:0000256" key="5">
    <source>
        <dbReference type="SAM" id="MobiDB-lite"/>
    </source>
</evidence>
<comment type="caution">
    <text evidence="7">The sequence shown here is derived from an EMBL/GenBank/DDBJ whole genome shotgun (WGS) entry which is preliminary data.</text>
</comment>
<dbReference type="GO" id="GO:0005634">
    <property type="term" value="C:nucleus"/>
    <property type="evidence" value="ECO:0007669"/>
    <property type="project" value="UniProtKB-SubCell"/>
</dbReference>
<keyword evidence="4" id="KW-0539">Nucleus</keyword>
<evidence type="ECO:0000256" key="3">
    <source>
        <dbReference type="ARBA" id="ARBA00022553"/>
    </source>
</evidence>
<evidence type="ECO:0000313" key="8">
    <source>
        <dbReference type="Proteomes" id="UP000226192"/>
    </source>
</evidence>
<keyword evidence="3" id="KW-0597">Phosphoprotein</keyword>
<dbReference type="PANTHER" id="PTHR14087">
    <property type="entry name" value="THYMOCYTE NUCLEAR PROTEIN 1"/>
    <property type="match status" value="1"/>
</dbReference>
<proteinExistence type="predicted"/>
<organism evidence="7 8">
    <name type="scientific">Ophiocordyceps australis</name>
    <dbReference type="NCBI Taxonomy" id="1399860"/>
    <lineage>
        <taxon>Eukaryota</taxon>
        <taxon>Fungi</taxon>
        <taxon>Dikarya</taxon>
        <taxon>Ascomycota</taxon>
        <taxon>Pezizomycotina</taxon>
        <taxon>Sordariomycetes</taxon>
        <taxon>Hypocreomycetidae</taxon>
        <taxon>Hypocreales</taxon>
        <taxon>Ophiocordycipitaceae</taxon>
        <taxon>Ophiocordyceps</taxon>
    </lineage>
</organism>
<reference evidence="7 8" key="1">
    <citation type="submission" date="2017-06" db="EMBL/GenBank/DDBJ databases">
        <title>Ant-infecting Ophiocordyceps genomes reveal a high diversity of potential behavioral manipulation genes and a possible major role for enterotoxins.</title>
        <authorList>
            <person name="De Bekker C."/>
            <person name="Evans H.C."/>
            <person name="Brachmann A."/>
            <person name="Hughes D.P."/>
        </authorList>
    </citation>
    <scope>NUCLEOTIDE SEQUENCE [LARGE SCALE GENOMIC DNA]</scope>
    <source>
        <strain evidence="7 8">Map64</strain>
    </source>
</reference>
<dbReference type="CDD" id="cd21133">
    <property type="entry name" value="EVE"/>
    <property type="match status" value="1"/>
</dbReference>
<sequence>MPPSRKRSSKAAESEPEPKRRSSRLSGTQPEPFTESTSSTHERLSKPKRKQTAKSVPTEPDDAVQERAKSKGRATSEDVDVNDIPSVNHDAPRHEGVWYWLLKAEPETRLENGIDVSFSIDDLRAKKKPEGWDGIRSYAARNNLRNMNVGDQAFFYHSNCKKPGIVGIMEIVKEFSEDCSARRPGSAYYDPSSSKEKPRWSLVHVEFRKKFAVPIHLDELRGLGLPGKPLEKMQLLRQSRLSVSRVQAEEWELLCELADTKAQEAGLAHLEGTA</sequence>
<evidence type="ECO:0000259" key="6">
    <source>
        <dbReference type="Pfam" id="PF01878"/>
    </source>
</evidence>
<accession>A0A2C5YFH4</accession>
<gene>
    <name evidence="7" type="ORF">CDD81_7823</name>
</gene>